<dbReference type="OrthoDB" id="5310629at2759"/>
<dbReference type="RefSeq" id="XP_016761880.1">
    <property type="nucleotide sequence ID" value="XM_016900696.1"/>
</dbReference>
<dbReference type="AlphaFoldDB" id="M3D7A4"/>
<dbReference type="GeneID" id="27897833"/>
<sequence>MASSSETPVSPIATRTPDLTFTIPAINAQPVELDSTPTSPEKTRRLAAAASGQADASPSSLVDREHLKQVVEKRKADPAVLQDIPQLPGPHELEKVEASHPPATG</sequence>
<accession>M3D7A4</accession>
<feature type="region of interest" description="Disordered" evidence="1">
    <location>
        <begin position="26"/>
        <end position="105"/>
    </location>
</feature>
<dbReference type="OMA" id="MRSTAWI"/>
<organism evidence="2 3">
    <name type="scientific">Sphaerulina musiva (strain SO2202)</name>
    <name type="common">Poplar stem canker fungus</name>
    <name type="synonym">Septoria musiva</name>
    <dbReference type="NCBI Taxonomy" id="692275"/>
    <lineage>
        <taxon>Eukaryota</taxon>
        <taxon>Fungi</taxon>
        <taxon>Dikarya</taxon>
        <taxon>Ascomycota</taxon>
        <taxon>Pezizomycotina</taxon>
        <taxon>Dothideomycetes</taxon>
        <taxon>Dothideomycetidae</taxon>
        <taxon>Mycosphaerellales</taxon>
        <taxon>Mycosphaerellaceae</taxon>
        <taxon>Sphaerulina</taxon>
    </lineage>
</organism>
<evidence type="ECO:0000313" key="3">
    <source>
        <dbReference type="Proteomes" id="UP000016931"/>
    </source>
</evidence>
<reference evidence="2 3" key="1">
    <citation type="journal article" date="2012" name="PLoS Pathog.">
        <title>Diverse lifestyles and strategies of plant pathogenesis encoded in the genomes of eighteen Dothideomycetes fungi.</title>
        <authorList>
            <person name="Ohm R.A."/>
            <person name="Feau N."/>
            <person name="Henrissat B."/>
            <person name="Schoch C.L."/>
            <person name="Horwitz B.A."/>
            <person name="Barry K.W."/>
            <person name="Condon B.J."/>
            <person name="Copeland A.C."/>
            <person name="Dhillon B."/>
            <person name="Glaser F."/>
            <person name="Hesse C.N."/>
            <person name="Kosti I."/>
            <person name="LaButti K."/>
            <person name="Lindquist E.A."/>
            <person name="Lucas S."/>
            <person name="Salamov A.A."/>
            <person name="Bradshaw R.E."/>
            <person name="Ciuffetti L."/>
            <person name="Hamelin R.C."/>
            <person name="Kema G.H.J."/>
            <person name="Lawrence C."/>
            <person name="Scott J.A."/>
            <person name="Spatafora J.W."/>
            <person name="Turgeon B.G."/>
            <person name="de Wit P.J.G.M."/>
            <person name="Zhong S."/>
            <person name="Goodwin S.B."/>
            <person name="Grigoriev I.V."/>
        </authorList>
    </citation>
    <scope>NUCLEOTIDE SEQUENCE [LARGE SCALE GENOMIC DNA]</scope>
    <source>
        <strain evidence="2 3">SO2202</strain>
    </source>
</reference>
<evidence type="ECO:0000256" key="1">
    <source>
        <dbReference type="SAM" id="MobiDB-lite"/>
    </source>
</evidence>
<gene>
    <name evidence="2" type="ORF">SEPMUDRAFT_107724</name>
</gene>
<evidence type="ECO:0000313" key="2">
    <source>
        <dbReference type="EMBL" id="EMF13759.1"/>
    </source>
</evidence>
<keyword evidence="3" id="KW-1185">Reference proteome</keyword>
<dbReference type="eggNOG" id="ENOG502RMF2">
    <property type="taxonomic scope" value="Eukaryota"/>
</dbReference>
<dbReference type="EMBL" id="KB456263">
    <property type="protein sequence ID" value="EMF13759.1"/>
    <property type="molecule type" value="Genomic_DNA"/>
</dbReference>
<feature type="compositionally biased region" description="Basic and acidic residues" evidence="1">
    <location>
        <begin position="62"/>
        <end position="77"/>
    </location>
</feature>
<feature type="compositionally biased region" description="Low complexity" evidence="1">
    <location>
        <begin position="47"/>
        <end position="60"/>
    </location>
</feature>
<protein>
    <submittedName>
        <fullName evidence="2">Uncharacterized protein</fullName>
    </submittedName>
</protein>
<name>M3D7A4_SPHMS</name>
<dbReference type="HOGENOM" id="CLU_2238292_0_0_1"/>
<dbReference type="Proteomes" id="UP000016931">
    <property type="component" value="Unassembled WGS sequence"/>
</dbReference>
<proteinExistence type="predicted"/>